<dbReference type="Gene3D" id="3.40.50.300">
    <property type="entry name" value="P-loop containing nucleotide triphosphate hydrolases"/>
    <property type="match status" value="2"/>
</dbReference>
<comment type="caution">
    <text evidence="2">The sequence shown here is derived from an EMBL/GenBank/DDBJ whole genome shotgun (WGS) entry which is preliminary data.</text>
</comment>
<dbReference type="RefSeq" id="WP_344880363.1">
    <property type="nucleotide sequence ID" value="NZ_BAABCJ010000001.1"/>
</dbReference>
<gene>
    <name evidence="2" type="ORF">GCM10022377_08220</name>
</gene>
<dbReference type="InterPro" id="IPR027417">
    <property type="entry name" value="P-loop_NTPase"/>
</dbReference>
<evidence type="ECO:0000313" key="2">
    <source>
        <dbReference type="EMBL" id="GAA3697671.1"/>
    </source>
</evidence>
<name>A0ABP7CWS0_9MICC</name>
<keyword evidence="3" id="KW-1185">Reference proteome</keyword>
<sequence>MGTEASGSAIADWLEKLGPGAGTDTLLRFAGSSSNSVEVTHAHPSGLAQFMAGRRTRLSMLLRDQEVFAPGLRTARGLRAKIRELADERGIDVGYLAAGLVSWRATVDGRSEQLSAPVMLVRVSLAARDRDDFEIQLLGRAEVNPVLVRYFKEHHGTAIDVEKLYAAAYMIARFDPRQAMDELRRQLADVPGVVVEHRLLVSTFADVADPADPATLDTAHPVVSALLKDWEQHDGVGTPEPVAEPDVDVKTTDERDPADELLVLDADASQQAVLDLVEAGESFVVSAPPGTGQTQTAINAAAVLAGQGKRVLVVAERRQTANELVHRLASLGLDSLALRIAPEVDAEALRRQLTKSILRNERAEESRLAKAHQTLKRHRHALRDHVSSLHNVRERWGCSPYQAMQELARLTSLTPAPSTSVRLKRSVLDQIVARDETRIKLRRAAEVGAFEQSVTRSPWYGARLRNAKEAEDAYELAQRLAEDLPRLLERMQRVAEHSQIKPGDSFAQWGEQLDLLVAVRESLDKFEPDVFDRAVDDLIAATASSSWRREHGVEMGSVTRSRLRRVAKEYIRPGVHIADLHTSLQHVQQQRAAWKSYATSQRHPAVPTGLLELNRHYRDAQDRLEQLGRVLGDAVRSIGSADGTGTPDLTRAPIRDVVAHVQRLAEDHDALQSLPERTLLVEQLTEAGLKDLMADLLEREVPADQVGHELELAWWQSVLEAMISGDDYLAMSDGYQLRQLEAEYRLVDNMHIASGAARLNWKLAQRWKAALLDHRAGSRELKGMLRDGEPSVAALADLGAPLVNSLVPLWIGSPLMIPSVVPAETKFDAVILLDADALSLRSAVGAISRSEQVIAFGDGKLGAPTTFSVSVDPTASLRAPRTPVSTFAALCRVLPVRGLDTVYRGVDDGLTDVLGECYGSQLHRLPSATNLTDPGQGLHVEYVQDGTGLPDAGAESVESTVAEVQRVVDLVFAHIRRRPGKSLAVVAGNQRHATRIAEAIQVQLPNYPWAEEFFHRDDERFQVSTIQRSRTVVRDAVIFALGYGRTPHGKAVHEFGGLSGPRGDELFVTAMTRARESLTIVTAVRADDLDPERVTGGAARLMQVVAGAEAPRPGSDAPLEDPLVADLRNRLVARGASVEQRYRGELDLAIWNPRGDADEPVPPLAVVSDGTQEYAQLSVRYRSRQRPQLLEKAGWRYVPLWTIDVFSDPARIAEALAEYLNLPAAQEDDVTEPAGRPSGRRASKPQLVAEPVIPKAAGEDDPRSWGETAEDRDSWLQEQRPPHWG</sequence>
<protein>
    <recommendedName>
        <fullName evidence="4">AAA family ATPase</fullName>
    </recommendedName>
</protein>
<organism evidence="2 3">
    <name type="scientific">Zhihengliuella alba</name>
    <dbReference type="NCBI Taxonomy" id="547018"/>
    <lineage>
        <taxon>Bacteria</taxon>
        <taxon>Bacillati</taxon>
        <taxon>Actinomycetota</taxon>
        <taxon>Actinomycetes</taxon>
        <taxon>Micrococcales</taxon>
        <taxon>Micrococcaceae</taxon>
        <taxon>Zhihengliuella</taxon>
    </lineage>
</organism>
<dbReference type="EMBL" id="BAABCJ010000001">
    <property type="protein sequence ID" value="GAA3697671.1"/>
    <property type="molecule type" value="Genomic_DNA"/>
</dbReference>
<feature type="region of interest" description="Disordered" evidence="1">
    <location>
        <begin position="1228"/>
        <end position="1285"/>
    </location>
</feature>
<dbReference type="InterPro" id="IPR025103">
    <property type="entry name" value="DUF4011"/>
</dbReference>
<evidence type="ECO:0000313" key="3">
    <source>
        <dbReference type="Proteomes" id="UP001501536"/>
    </source>
</evidence>
<dbReference type="Pfam" id="PF13195">
    <property type="entry name" value="DUF4011"/>
    <property type="match status" value="1"/>
</dbReference>
<feature type="compositionally biased region" description="Basic and acidic residues" evidence="1">
    <location>
        <begin position="1257"/>
        <end position="1275"/>
    </location>
</feature>
<accession>A0ABP7CWS0</accession>
<reference evidence="3" key="1">
    <citation type="journal article" date="2019" name="Int. J. Syst. Evol. Microbiol.">
        <title>The Global Catalogue of Microorganisms (GCM) 10K type strain sequencing project: providing services to taxonomists for standard genome sequencing and annotation.</title>
        <authorList>
            <consortium name="The Broad Institute Genomics Platform"/>
            <consortium name="The Broad Institute Genome Sequencing Center for Infectious Disease"/>
            <person name="Wu L."/>
            <person name="Ma J."/>
        </authorList>
    </citation>
    <scope>NUCLEOTIDE SEQUENCE [LARGE SCALE GENOMIC DNA]</scope>
    <source>
        <strain evidence="3">JCM 16961</strain>
    </source>
</reference>
<proteinExistence type="predicted"/>
<dbReference type="SUPFAM" id="SSF52540">
    <property type="entry name" value="P-loop containing nucleoside triphosphate hydrolases"/>
    <property type="match status" value="1"/>
</dbReference>
<dbReference type="Proteomes" id="UP001501536">
    <property type="component" value="Unassembled WGS sequence"/>
</dbReference>
<evidence type="ECO:0000256" key="1">
    <source>
        <dbReference type="SAM" id="MobiDB-lite"/>
    </source>
</evidence>
<evidence type="ECO:0008006" key="4">
    <source>
        <dbReference type="Google" id="ProtNLM"/>
    </source>
</evidence>